<evidence type="ECO:0000313" key="9">
    <source>
        <dbReference type="Proteomes" id="UP000694865"/>
    </source>
</evidence>
<dbReference type="PANTHER" id="PTHR13334:SF4">
    <property type="entry name" value="SMALL RIBOSOMAL SUBUNIT PROTEIN US10M"/>
    <property type="match status" value="1"/>
</dbReference>
<dbReference type="Proteomes" id="UP000694865">
    <property type="component" value="Unplaced"/>
</dbReference>
<evidence type="ECO:0000256" key="3">
    <source>
        <dbReference type="ARBA" id="ARBA00022980"/>
    </source>
</evidence>
<keyword evidence="3" id="KW-0689">Ribosomal protein</keyword>
<dbReference type="Gene3D" id="3.30.70.600">
    <property type="entry name" value="Ribosomal protein S10 domain"/>
    <property type="match status" value="1"/>
</dbReference>
<feature type="domain" description="Small ribosomal subunit protein uS10" evidence="8">
    <location>
        <begin position="77"/>
        <end position="174"/>
    </location>
</feature>
<comment type="subcellular location">
    <subcellularLocation>
        <location evidence="1">Mitochondrion</location>
    </subcellularLocation>
</comment>
<dbReference type="InterPro" id="IPR040055">
    <property type="entry name" value="Ribosomal_uS10m"/>
</dbReference>
<protein>
    <recommendedName>
        <fullName evidence="6">Small ribosomal subunit protein uS10m</fullName>
    </recommendedName>
    <alternativeName>
        <fullName evidence="7">28S ribosomal protein S10, mitochondrial</fullName>
    </alternativeName>
</protein>
<evidence type="ECO:0000256" key="2">
    <source>
        <dbReference type="ARBA" id="ARBA00007102"/>
    </source>
</evidence>
<evidence type="ECO:0000256" key="1">
    <source>
        <dbReference type="ARBA" id="ARBA00004173"/>
    </source>
</evidence>
<sequence length="194" mass="22433">MSMATVARLSAQTIINSCRKLAQQKSPYIKHIPRINQVVASKVSRNQAFFCQPIVQFSSTVQVEETNEPDVLYKKIILTLKSHDDAVIESYQQYVTMTANELGLKEPKTQCLRKHINRITHLKSRHIYKKHRVQYEIRTYKRQIEFQHLTGSTADTLLEYIERNIPEGVAMRVQKVEVVPLPSHIKPPLPKEDA</sequence>
<evidence type="ECO:0000259" key="8">
    <source>
        <dbReference type="SMART" id="SM01403"/>
    </source>
</evidence>
<evidence type="ECO:0000256" key="5">
    <source>
        <dbReference type="ARBA" id="ARBA00023274"/>
    </source>
</evidence>
<reference evidence="10" key="1">
    <citation type="submission" date="2025-08" db="UniProtKB">
        <authorList>
            <consortium name="RefSeq"/>
        </authorList>
    </citation>
    <scope>IDENTIFICATION</scope>
    <source>
        <tissue evidence="10">Testes</tissue>
    </source>
</reference>
<keyword evidence="5" id="KW-0687">Ribonucleoprotein</keyword>
<evidence type="ECO:0000256" key="6">
    <source>
        <dbReference type="ARBA" id="ARBA00035261"/>
    </source>
</evidence>
<gene>
    <name evidence="10" type="primary">LOC100373455</name>
</gene>
<keyword evidence="4" id="KW-0496">Mitochondrion</keyword>
<dbReference type="InterPro" id="IPR027486">
    <property type="entry name" value="Ribosomal_uS10_dom"/>
</dbReference>
<dbReference type="RefSeq" id="XP_002730786.1">
    <property type="nucleotide sequence ID" value="XM_002730740.2"/>
</dbReference>
<dbReference type="Pfam" id="PF00338">
    <property type="entry name" value="Ribosomal_S10"/>
    <property type="match status" value="1"/>
</dbReference>
<dbReference type="SMART" id="SM01403">
    <property type="entry name" value="Ribosomal_S10"/>
    <property type="match status" value="1"/>
</dbReference>
<dbReference type="HAMAP" id="MF_00508">
    <property type="entry name" value="Ribosomal_uS10"/>
    <property type="match status" value="1"/>
</dbReference>
<evidence type="ECO:0000256" key="7">
    <source>
        <dbReference type="ARBA" id="ARBA00035544"/>
    </source>
</evidence>
<dbReference type="InterPro" id="IPR001848">
    <property type="entry name" value="Ribosomal_uS10"/>
</dbReference>
<proteinExistence type="inferred from homology"/>
<dbReference type="PANTHER" id="PTHR13334">
    <property type="entry name" value="MITOCHONDRIAL 28S RIBOSOMAL PROTEIN S10"/>
    <property type="match status" value="1"/>
</dbReference>
<accession>A0ABM0GIT8</accession>
<evidence type="ECO:0000313" key="10">
    <source>
        <dbReference type="RefSeq" id="XP_002730786.1"/>
    </source>
</evidence>
<organism evidence="9 10">
    <name type="scientific">Saccoglossus kowalevskii</name>
    <name type="common">Acorn worm</name>
    <dbReference type="NCBI Taxonomy" id="10224"/>
    <lineage>
        <taxon>Eukaryota</taxon>
        <taxon>Metazoa</taxon>
        <taxon>Hemichordata</taxon>
        <taxon>Enteropneusta</taxon>
        <taxon>Harrimaniidae</taxon>
        <taxon>Saccoglossus</taxon>
    </lineage>
</organism>
<name>A0ABM0GIT8_SACKO</name>
<keyword evidence="9" id="KW-1185">Reference proteome</keyword>
<dbReference type="SUPFAM" id="SSF54999">
    <property type="entry name" value="Ribosomal protein S10"/>
    <property type="match status" value="1"/>
</dbReference>
<dbReference type="InterPro" id="IPR036838">
    <property type="entry name" value="Ribosomal_uS10_dom_sf"/>
</dbReference>
<comment type="similarity">
    <text evidence="2">Belongs to the universal ribosomal protein uS10 family.</text>
</comment>
<evidence type="ECO:0000256" key="4">
    <source>
        <dbReference type="ARBA" id="ARBA00023128"/>
    </source>
</evidence>
<dbReference type="GeneID" id="100373455"/>